<organism evidence="1 2">
    <name type="scientific">Plectus sambesii</name>
    <dbReference type="NCBI Taxonomy" id="2011161"/>
    <lineage>
        <taxon>Eukaryota</taxon>
        <taxon>Metazoa</taxon>
        <taxon>Ecdysozoa</taxon>
        <taxon>Nematoda</taxon>
        <taxon>Chromadorea</taxon>
        <taxon>Plectida</taxon>
        <taxon>Plectina</taxon>
        <taxon>Plectoidea</taxon>
        <taxon>Plectidae</taxon>
        <taxon>Plectus</taxon>
    </lineage>
</organism>
<protein>
    <submittedName>
        <fullName evidence="2">C2H2-type domain-containing protein</fullName>
    </submittedName>
</protein>
<proteinExistence type="predicted"/>
<keyword evidence="1" id="KW-1185">Reference proteome</keyword>
<dbReference type="AlphaFoldDB" id="A0A914WG11"/>
<name>A0A914WG11_9BILA</name>
<dbReference type="Proteomes" id="UP000887566">
    <property type="component" value="Unplaced"/>
</dbReference>
<reference evidence="2" key="1">
    <citation type="submission" date="2022-11" db="UniProtKB">
        <authorList>
            <consortium name="WormBaseParasite"/>
        </authorList>
    </citation>
    <scope>IDENTIFICATION</scope>
</reference>
<dbReference type="WBParaSite" id="PSAMB.scaffold4121size15627.g23541.t1">
    <property type="protein sequence ID" value="PSAMB.scaffold4121size15627.g23541.t1"/>
    <property type="gene ID" value="PSAMB.scaffold4121size15627.g23541"/>
</dbReference>
<evidence type="ECO:0000313" key="1">
    <source>
        <dbReference type="Proteomes" id="UP000887566"/>
    </source>
</evidence>
<evidence type="ECO:0000313" key="2">
    <source>
        <dbReference type="WBParaSite" id="PSAMB.scaffold4121size15627.g23541.t1"/>
    </source>
</evidence>
<dbReference type="Gene3D" id="3.30.160.60">
    <property type="entry name" value="Classic Zinc Finger"/>
    <property type="match status" value="1"/>
</dbReference>
<accession>A0A914WG11</accession>
<sequence>MRFKRSTYLKRHLLVHLPKSSWDLTCPTCAKVCTGRRDNFERHVKACAKPKSSAPDPLQVLSIKRRDRRPVVRLGTEIPFPFRDRHIVIVPPGRPFVDDVPR</sequence>